<dbReference type="AlphaFoldDB" id="A0A6L2MAX8"/>
<keyword evidence="1" id="KW-0175">Coiled coil</keyword>
<accession>A0A6L2MAX8</accession>
<reference evidence="3" key="1">
    <citation type="journal article" date="2019" name="Sci. Rep.">
        <title>Draft genome of Tanacetum cinerariifolium, the natural source of mosquito coil.</title>
        <authorList>
            <person name="Yamashiro T."/>
            <person name="Shiraishi A."/>
            <person name="Satake H."/>
            <person name="Nakayama K."/>
        </authorList>
    </citation>
    <scope>NUCLEOTIDE SEQUENCE</scope>
</reference>
<sequence length="406" mass="46859">MYPAGQIIKDPVLNVIEDSYYVIDCERSLHSKKFTLIRRIDVTHYDVRGRSTAYVLRMICRLNISTHCVGIKRLLSAIEVTAAGYAKVNAASEYVYYCLSLSSDYNKFVSYKVGLQSVKDRLVNYKKNEAIIEEKINILNLEVRLRDNALVKYIKKLEKAEKERDELKLTLEKFQNSSKSLNNLLESQVSDKVKTELGYKAASLTKESFVKSSRMLENQENVKSRSDKGYHAVPSPYTRNYIPPKPDLMFIDAQVKSKYVNVVSNVTSSAVKTVEQKVDKEDIVKLIELIELSTKLSDRVLDLEKIKTAQAKEIADLKKRVKKLERKRRSRTPRMNLIKIGTSRRRSLGEEDASKQERNLKQRSIFKESNFDVQAMMDAVYELAARLKAKEKRRKPLTKSQKRNQI</sequence>
<evidence type="ECO:0000256" key="2">
    <source>
        <dbReference type="SAM" id="MobiDB-lite"/>
    </source>
</evidence>
<comment type="caution">
    <text evidence="3">The sequence shown here is derived from an EMBL/GenBank/DDBJ whole genome shotgun (WGS) entry which is preliminary data.</text>
</comment>
<dbReference type="EMBL" id="BKCJ010005987">
    <property type="protein sequence ID" value="GEU69724.1"/>
    <property type="molecule type" value="Genomic_DNA"/>
</dbReference>
<evidence type="ECO:0000256" key="1">
    <source>
        <dbReference type="SAM" id="Coils"/>
    </source>
</evidence>
<proteinExistence type="predicted"/>
<evidence type="ECO:0000313" key="3">
    <source>
        <dbReference type="EMBL" id="GEU69724.1"/>
    </source>
</evidence>
<name>A0A6L2MAX8_TANCI</name>
<feature type="region of interest" description="Disordered" evidence="2">
    <location>
        <begin position="339"/>
        <end position="358"/>
    </location>
</feature>
<feature type="coiled-coil region" evidence="1">
    <location>
        <begin position="115"/>
        <end position="184"/>
    </location>
</feature>
<gene>
    <name evidence="3" type="ORF">Tci_041702</name>
</gene>
<feature type="compositionally biased region" description="Basic and acidic residues" evidence="2">
    <location>
        <begin position="347"/>
        <end position="358"/>
    </location>
</feature>
<organism evidence="3">
    <name type="scientific">Tanacetum cinerariifolium</name>
    <name type="common">Dalmatian daisy</name>
    <name type="synonym">Chrysanthemum cinerariifolium</name>
    <dbReference type="NCBI Taxonomy" id="118510"/>
    <lineage>
        <taxon>Eukaryota</taxon>
        <taxon>Viridiplantae</taxon>
        <taxon>Streptophyta</taxon>
        <taxon>Embryophyta</taxon>
        <taxon>Tracheophyta</taxon>
        <taxon>Spermatophyta</taxon>
        <taxon>Magnoliopsida</taxon>
        <taxon>eudicotyledons</taxon>
        <taxon>Gunneridae</taxon>
        <taxon>Pentapetalae</taxon>
        <taxon>asterids</taxon>
        <taxon>campanulids</taxon>
        <taxon>Asterales</taxon>
        <taxon>Asteraceae</taxon>
        <taxon>Asteroideae</taxon>
        <taxon>Anthemideae</taxon>
        <taxon>Anthemidinae</taxon>
        <taxon>Tanacetum</taxon>
    </lineage>
</organism>
<protein>
    <submittedName>
        <fullName evidence="3">Uncharacterized protein</fullName>
    </submittedName>
</protein>